<protein>
    <recommendedName>
        <fullName evidence="4">DUF624 domain-containing protein</fullName>
    </recommendedName>
</protein>
<name>A0AAV3UJ87_9EURY</name>
<dbReference type="GeneID" id="68616937"/>
<dbReference type="Proteomes" id="UP001501729">
    <property type="component" value="Unassembled WGS sequence"/>
</dbReference>
<reference evidence="2 3" key="1">
    <citation type="journal article" date="2019" name="Int. J. Syst. Evol. Microbiol.">
        <title>The Global Catalogue of Microorganisms (GCM) 10K type strain sequencing project: providing services to taxonomists for standard genome sequencing and annotation.</title>
        <authorList>
            <consortium name="The Broad Institute Genomics Platform"/>
            <consortium name="The Broad Institute Genome Sequencing Center for Infectious Disease"/>
            <person name="Wu L."/>
            <person name="Ma J."/>
        </authorList>
    </citation>
    <scope>NUCLEOTIDE SEQUENCE [LARGE SCALE GENOMIC DNA]</scope>
    <source>
        <strain evidence="2 3">JCM 17504</strain>
    </source>
</reference>
<dbReference type="EMBL" id="BAABKX010000013">
    <property type="protein sequence ID" value="GAA5053145.1"/>
    <property type="molecule type" value="Genomic_DNA"/>
</dbReference>
<feature type="transmembrane region" description="Helical" evidence="1">
    <location>
        <begin position="78"/>
        <end position="100"/>
    </location>
</feature>
<feature type="transmembrane region" description="Helical" evidence="1">
    <location>
        <begin position="158"/>
        <end position="185"/>
    </location>
</feature>
<organism evidence="2 3">
    <name type="scientific">Haladaptatus pallidirubidus</name>
    <dbReference type="NCBI Taxonomy" id="1008152"/>
    <lineage>
        <taxon>Archaea</taxon>
        <taxon>Methanobacteriati</taxon>
        <taxon>Methanobacteriota</taxon>
        <taxon>Stenosarchaea group</taxon>
        <taxon>Halobacteria</taxon>
        <taxon>Halobacteriales</taxon>
        <taxon>Haladaptataceae</taxon>
        <taxon>Haladaptatus</taxon>
    </lineage>
</organism>
<evidence type="ECO:0000313" key="2">
    <source>
        <dbReference type="EMBL" id="GAA5053145.1"/>
    </source>
</evidence>
<dbReference type="AlphaFoldDB" id="A0AAV3UJ87"/>
<feature type="transmembrane region" description="Helical" evidence="1">
    <location>
        <begin position="112"/>
        <end position="137"/>
    </location>
</feature>
<evidence type="ECO:0008006" key="4">
    <source>
        <dbReference type="Google" id="ProtNLM"/>
    </source>
</evidence>
<sequence>MTTDNSDVERLRTALSETGRFVYRHITALVGVSIAWFVASIPLVTIAPATLGAYAAIRSLRESGRIDRAVVLERVRTNGIHATLLSMLPLLLALAAGLYANAYLESRTTASAALAVVCAYATLYAVLVLVPAFVSLSDGTPLLEALGFGRTQVTGHPTLALTTGLLTFVVFVSTAALTVGFALLFPALAFSLHLYLFDDGREDNENDRETTDRIHHPNRFLTEI</sequence>
<evidence type="ECO:0000256" key="1">
    <source>
        <dbReference type="SAM" id="Phobius"/>
    </source>
</evidence>
<keyword evidence="1" id="KW-0812">Transmembrane</keyword>
<dbReference type="RefSeq" id="WP_227778197.1">
    <property type="nucleotide sequence ID" value="NZ_BAABKX010000013.1"/>
</dbReference>
<keyword evidence="1" id="KW-0472">Membrane</keyword>
<accession>A0AAV3UJ87</accession>
<comment type="caution">
    <text evidence="2">The sequence shown here is derived from an EMBL/GenBank/DDBJ whole genome shotgun (WGS) entry which is preliminary data.</text>
</comment>
<evidence type="ECO:0000313" key="3">
    <source>
        <dbReference type="Proteomes" id="UP001501729"/>
    </source>
</evidence>
<keyword evidence="1" id="KW-1133">Transmembrane helix</keyword>
<keyword evidence="3" id="KW-1185">Reference proteome</keyword>
<gene>
    <name evidence="2" type="ORF">GCM10025751_30090</name>
</gene>
<proteinExistence type="predicted"/>